<evidence type="ECO:0000256" key="8">
    <source>
        <dbReference type="ARBA" id="ARBA00022475"/>
    </source>
</evidence>
<evidence type="ECO:0000256" key="7">
    <source>
        <dbReference type="ARBA" id="ARBA00022427"/>
    </source>
</evidence>
<feature type="region of interest" description="Disordered" evidence="24">
    <location>
        <begin position="800"/>
        <end position="826"/>
    </location>
</feature>
<feature type="compositionally biased region" description="Polar residues" evidence="24">
    <location>
        <begin position="392"/>
        <end position="408"/>
    </location>
</feature>
<dbReference type="Gene3D" id="2.30.42.10">
    <property type="match status" value="3"/>
</dbReference>
<feature type="compositionally biased region" description="Basic and acidic residues" evidence="24">
    <location>
        <begin position="190"/>
        <end position="210"/>
    </location>
</feature>
<dbReference type="GO" id="GO:0005912">
    <property type="term" value="C:adherens junction"/>
    <property type="evidence" value="ECO:0007669"/>
    <property type="project" value="UniProtKB-SubCell"/>
</dbReference>
<dbReference type="InterPro" id="IPR001478">
    <property type="entry name" value="PDZ"/>
</dbReference>
<feature type="compositionally biased region" description="Polar residues" evidence="24">
    <location>
        <begin position="1042"/>
        <end position="1055"/>
    </location>
</feature>
<evidence type="ECO:0000256" key="21">
    <source>
        <dbReference type="ARBA" id="ARBA00065272"/>
    </source>
</evidence>
<keyword evidence="17" id="KW-0446">Lipid-binding</keyword>
<feature type="compositionally biased region" description="Low complexity" evidence="24">
    <location>
        <begin position="1102"/>
        <end position="1111"/>
    </location>
</feature>
<evidence type="ECO:0000256" key="15">
    <source>
        <dbReference type="ARBA" id="ARBA00022990"/>
    </source>
</evidence>
<keyword evidence="18" id="KW-0472">Membrane</keyword>
<feature type="region of interest" description="Disordered" evidence="24">
    <location>
        <begin position="156"/>
        <end position="220"/>
    </location>
</feature>
<dbReference type="Proteomes" id="UP000515140">
    <property type="component" value="Unplaced"/>
</dbReference>
<dbReference type="CDD" id="cd23058">
    <property type="entry name" value="PDZ2_Par3-like"/>
    <property type="match status" value="1"/>
</dbReference>
<evidence type="ECO:0000313" key="26">
    <source>
        <dbReference type="Proteomes" id="UP000515140"/>
    </source>
</evidence>
<feature type="compositionally biased region" description="Polar residues" evidence="24">
    <location>
        <begin position="1127"/>
        <end position="1151"/>
    </location>
</feature>
<proteinExistence type="inferred from homology"/>
<dbReference type="GO" id="GO:0045197">
    <property type="term" value="P:establishment or maintenance of epithelial cell apical/basal polarity"/>
    <property type="evidence" value="ECO:0007669"/>
    <property type="project" value="TreeGrafter"/>
</dbReference>
<keyword evidence="19" id="KW-0206">Cytoskeleton</keyword>
<evidence type="ECO:0000256" key="12">
    <source>
        <dbReference type="ARBA" id="ARBA00022737"/>
    </source>
</evidence>
<dbReference type="GO" id="GO:0035091">
    <property type="term" value="F:phosphatidylinositol binding"/>
    <property type="evidence" value="ECO:0007669"/>
    <property type="project" value="TreeGrafter"/>
</dbReference>
<feature type="compositionally biased region" description="Basic and acidic residues" evidence="24">
    <location>
        <begin position="1253"/>
        <end position="1262"/>
    </location>
</feature>
<dbReference type="SMART" id="SM00228">
    <property type="entry name" value="PDZ"/>
    <property type="match status" value="3"/>
</dbReference>
<keyword evidence="26" id="KW-1185">Reference proteome</keyword>
<dbReference type="PANTHER" id="PTHR16484">
    <property type="entry name" value="PARTITIONING DEFECTIVE 3 RELATED"/>
    <property type="match status" value="1"/>
</dbReference>
<dbReference type="GO" id="GO:0016324">
    <property type="term" value="C:apical plasma membrane"/>
    <property type="evidence" value="ECO:0007669"/>
    <property type="project" value="TreeGrafter"/>
</dbReference>
<evidence type="ECO:0000256" key="18">
    <source>
        <dbReference type="ARBA" id="ARBA00023136"/>
    </source>
</evidence>
<evidence type="ECO:0000256" key="4">
    <source>
        <dbReference type="ARBA" id="ARBA00004536"/>
    </source>
</evidence>
<evidence type="ECO:0000256" key="9">
    <source>
        <dbReference type="ARBA" id="ARBA00022490"/>
    </source>
</evidence>
<keyword evidence="8" id="KW-1003">Cell membrane</keyword>
<keyword evidence="14" id="KW-0965">Cell junction</keyword>
<dbReference type="Pfam" id="PF12053">
    <property type="entry name" value="Par3_HAL_N_term"/>
    <property type="match status" value="1"/>
</dbReference>
<feature type="compositionally biased region" description="Polar residues" evidence="24">
    <location>
        <begin position="1243"/>
        <end position="1252"/>
    </location>
</feature>
<sequence length="1262" mass="140244">MKVTVCFGRTRVVVPCGDGNMKVSSLIEQAVTRYKKAIAKDPNYWIKVHRLEHGDGGILDLDDTLCDVADDKDRLVAIFDEQDPHHGGDGTSASSTGTQSPEIFGSELSANNVSAFQPYQAASEIEVTPSVLRANMPLHVRRSSDPALIGLATSVSDNNFSSEEPSRKNPTRWSTTAGFLKQNTSGSPNTRDRKDEDGTEEDNSRVEPVGHADTGLENTTNLSLDDMVKLVEVSNDGGPLGIHVVPFSARGGRTLGLLVKRLEKGGKAEQENLFHENDCIVRINDGDLRNRRFEQAQHMFRQAMRTPIIWFHVVPAAKKEQYEQLSQSEKNNYYSNRFNPDPQYMDNKSVNSAGLPVLQRIPRLNHQADQADSYSQLPHSANVAGKLPPTVSPSQQNVLSPTPSSGYNTKKIGKRLNIQLKKGSEGLGFSITSRDVPVGGSAPIYVKNILPRGAAIQDGRLKAGDRLVEVNGVDLTGRTQEEVVSLLRSTKMGGTVSLLVIRQEEAFHPREMNAEPSQMQIPKETKAEDEDLVLTPDGTREFLTFEVPLNDSGSAGLGVSVKGNRSKENHADLGIFVKSIINGGAASKDGRLRVNDQLIAVNGESLLGKTNQDAMETLRRSMSTEGNKRGMIQLIVARRISKCNEAKSPGSPSGPELPIETVLDDRERRISHSLYSGIESLDESPTRNVALSRIMGKYQLSPTVNMPQDDTVIIEDDRLPVLPPHLSDQSSSSSHDDVGFAITDAGAWAKATISDSADCSLSPDVDPVLAFQREGFGRQSMSEKRTKQFSDASQLDFVKTRKSKSMDLGSSPSRDVGPSLGLKKSSSLESLQTAVAEVTLNGDIPFHRPRPRIIRGRGCNESFRAAIDKSYDKPAADEDDEGMETLEEDTEESSRSGRESVSTSSDQPSHSLERQMNGNQEKGDKTDRKKEKTGKEKKKDRDKEKDKMKVKKGMLKGLGDMFRIQAKTREFRERQARERDYAEIHDFNRTLGGEGDSSYAGMSSYETSMNSGAMTFNARPQSPREGQITDGLYAQVKKPRNSKPSTVDSNRLTPSNHDRIQRLRQEFQQAKQDEDVEDRRRTYSFEQPWPNTKVYSQSGRHSVSVEVQMQRQRQEERESFQQAQRQYSSLPRQSRKNASSVSQDSWEQNYSPGEGFQSAKENPRYSSYQGSRNGYMGGHGFNARVMLETQELLRQEQRRKEQQLKKKPPSDGPNNYDSYKKVQDPNYGPPKGPFRQDVPPSPSQVARLNRLQTPEKGRPFYS</sequence>
<dbReference type="FunFam" id="2.30.42.10:FF:000040">
    <property type="entry name" value="partitioning defective 3 homolog isoform X2"/>
    <property type="match status" value="1"/>
</dbReference>
<dbReference type="GO" id="GO:0030010">
    <property type="term" value="P:establishment of cell polarity"/>
    <property type="evidence" value="ECO:0007669"/>
    <property type="project" value="TreeGrafter"/>
</dbReference>
<keyword evidence="11" id="KW-0132">Cell division</keyword>
<dbReference type="SUPFAM" id="SSF50156">
    <property type="entry name" value="PDZ domain-like"/>
    <property type="match status" value="3"/>
</dbReference>
<dbReference type="FunFam" id="2.30.42.10:FF:000011">
    <property type="entry name" value="partitioning defective 3 homolog isoform X1"/>
    <property type="match status" value="1"/>
</dbReference>
<keyword evidence="10" id="KW-0597">Phosphoprotein</keyword>
<feature type="region of interest" description="Disordered" evidence="24">
    <location>
        <begin position="80"/>
        <end position="104"/>
    </location>
</feature>
<evidence type="ECO:0000256" key="14">
    <source>
        <dbReference type="ARBA" id="ARBA00022949"/>
    </source>
</evidence>
<evidence type="ECO:0000256" key="1">
    <source>
        <dbReference type="ARBA" id="ARBA00004236"/>
    </source>
</evidence>
<feature type="compositionally biased region" description="Low complexity" evidence="24">
    <location>
        <begin position="91"/>
        <end position="100"/>
    </location>
</feature>
<evidence type="ECO:0000256" key="22">
    <source>
        <dbReference type="ARBA" id="ARBA00070151"/>
    </source>
</evidence>
<dbReference type="GO" id="GO:0008104">
    <property type="term" value="P:intracellular protein localization"/>
    <property type="evidence" value="ECO:0007669"/>
    <property type="project" value="TreeGrafter"/>
</dbReference>
<evidence type="ECO:0000256" key="19">
    <source>
        <dbReference type="ARBA" id="ARBA00023212"/>
    </source>
</evidence>
<dbReference type="Pfam" id="PF00595">
    <property type="entry name" value="PDZ"/>
    <property type="match status" value="3"/>
</dbReference>
<dbReference type="GO" id="GO:0005923">
    <property type="term" value="C:bicellular tight junction"/>
    <property type="evidence" value="ECO:0007669"/>
    <property type="project" value="UniProtKB-SubCell"/>
</dbReference>
<dbReference type="PANTHER" id="PTHR16484:SF10">
    <property type="entry name" value="PARTITIONING DEFECTIVE 3 HOMOLOG"/>
    <property type="match status" value="1"/>
</dbReference>
<keyword evidence="7" id="KW-0796">Tight junction</keyword>
<feature type="compositionally biased region" description="Polar residues" evidence="24">
    <location>
        <begin position="1089"/>
        <end position="1101"/>
    </location>
</feature>
<evidence type="ECO:0000256" key="24">
    <source>
        <dbReference type="SAM" id="MobiDB-lite"/>
    </source>
</evidence>
<feature type="region of interest" description="Disordered" evidence="24">
    <location>
        <begin position="865"/>
        <end position="961"/>
    </location>
</feature>
<dbReference type="GO" id="GO:0051301">
    <property type="term" value="P:cell division"/>
    <property type="evidence" value="ECO:0007669"/>
    <property type="project" value="UniProtKB-KW"/>
</dbReference>
<dbReference type="FunFam" id="3.10.20.90:FF:000017">
    <property type="entry name" value="partitioning defective 3 homolog isoform X2"/>
    <property type="match status" value="1"/>
</dbReference>
<name>A0A6P5KMA1_PHACI</name>
<comment type="similarity">
    <text evidence="6">Belongs to the PAR3 family.</text>
</comment>
<feature type="compositionally biased region" description="Polar residues" evidence="24">
    <location>
        <begin position="171"/>
        <end position="189"/>
    </location>
</feature>
<evidence type="ECO:0000313" key="27">
    <source>
        <dbReference type="RefSeq" id="XP_020846104.1"/>
    </source>
</evidence>
<evidence type="ECO:0000256" key="13">
    <source>
        <dbReference type="ARBA" id="ARBA00022782"/>
    </source>
</evidence>
<accession>A0A6P5KMA1</accession>
<organism evidence="26 27">
    <name type="scientific">Phascolarctos cinereus</name>
    <name type="common">Koala</name>
    <dbReference type="NCBI Taxonomy" id="38626"/>
    <lineage>
        <taxon>Eukaryota</taxon>
        <taxon>Metazoa</taxon>
        <taxon>Chordata</taxon>
        <taxon>Craniata</taxon>
        <taxon>Vertebrata</taxon>
        <taxon>Euteleostomi</taxon>
        <taxon>Mammalia</taxon>
        <taxon>Metatheria</taxon>
        <taxon>Diprotodontia</taxon>
        <taxon>Phascolarctidae</taxon>
        <taxon>Phascolarctos</taxon>
    </lineage>
</organism>
<dbReference type="GO" id="GO:0005938">
    <property type="term" value="C:cell cortex"/>
    <property type="evidence" value="ECO:0007669"/>
    <property type="project" value="UniProtKB-SubCell"/>
</dbReference>
<feature type="compositionally biased region" description="Polar residues" evidence="24">
    <location>
        <begin position="907"/>
        <end position="920"/>
    </location>
</feature>
<dbReference type="PROSITE" id="PS50106">
    <property type="entry name" value="PDZ"/>
    <property type="match status" value="3"/>
</dbReference>
<dbReference type="GO" id="GO:0007155">
    <property type="term" value="P:cell adhesion"/>
    <property type="evidence" value="ECO:0007669"/>
    <property type="project" value="TreeGrafter"/>
</dbReference>
<gene>
    <name evidence="27" type="primary">PARD3</name>
</gene>
<comment type="subcellular location">
    <subcellularLocation>
        <location evidence="4">Cell junction</location>
        <location evidence="4">Adherens junction</location>
    </subcellularLocation>
    <subcellularLocation>
        <location evidence="3">Cell junction</location>
        <location evidence="3">Tight junction</location>
    </subcellularLocation>
    <subcellularLocation>
        <location evidence="1">Cell membrane</location>
    </subcellularLocation>
    <subcellularLocation>
        <location evidence="5">Cytoplasm</location>
        <location evidence="5">Cell cortex</location>
    </subcellularLocation>
    <subcellularLocation>
        <location evidence="2">Cytoplasm</location>
        <location evidence="2">Cytoskeleton</location>
    </subcellularLocation>
</comment>
<feature type="compositionally biased region" description="Basic and acidic residues" evidence="24">
    <location>
        <begin position="866"/>
        <end position="876"/>
    </location>
</feature>
<dbReference type="GO" id="GO:0000226">
    <property type="term" value="P:microtubule cytoskeleton organization"/>
    <property type="evidence" value="ECO:0007669"/>
    <property type="project" value="TreeGrafter"/>
</dbReference>
<dbReference type="InterPro" id="IPR052213">
    <property type="entry name" value="PAR3"/>
</dbReference>
<feature type="domain" description="PDZ" evidence="25">
    <location>
        <begin position="417"/>
        <end position="490"/>
    </location>
</feature>
<protein>
    <recommendedName>
        <fullName evidence="22">Partitioning defective 3 homolog</fullName>
    </recommendedName>
    <alternativeName>
        <fullName evidence="23">Atypical PKC isotype-specific-interacting protein</fullName>
    </alternativeName>
</protein>
<dbReference type="RefSeq" id="XP_020846104.1">
    <property type="nucleotide sequence ID" value="XM_020990445.1"/>
</dbReference>
<evidence type="ECO:0000256" key="5">
    <source>
        <dbReference type="ARBA" id="ARBA00004544"/>
    </source>
</evidence>
<dbReference type="AlphaFoldDB" id="A0A6P5KMA1"/>
<dbReference type="GeneID" id="110211239"/>
<evidence type="ECO:0000256" key="3">
    <source>
        <dbReference type="ARBA" id="ARBA00004435"/>
    </source>
</evidence>
<dbReference type="CTD" id="56288"/>
<keyword evidence="15" id="KW-0007">Acetylation</keyword>
<evidence type="ECO:0000256" key="20">
    <source>
        <dbReference type="ARBA" id="ARBA00023306"/>
    </source>
</evidence>
<evidence type="ECO:0000256" key="10">
    <source>
        <dbReference type="ARBA" id="ARBA00022553"/>
    </source>
</evidence>
<dbReference type="CDD" id="cd06691">
    <property type="entry name" value="PDZ1_Par3-like"/>
    <property type="match status" value="1"/>
</dbReference>
<evidence type="ECO:0000256" key="16">
    <source>
        <dbReference type="ARBA" id="ARBA00023054"/>
    </source>
</evidence>
<dbReference type="FunFam" id="2.30.42.10:FF:000078">
    <property type="entry name" value="Partitioning defective 3 homolog B"/>
    <property type="match status" value="1"/>
</dbReference>
<feature type="compositionally biased region" description="Basic and acidic residues" evidence="24">
    <location>
        <begin position="921"/>
        <end position="947"/>
    </location>
</feature>
<dbReference type="InterPro" id="IPR036034">
    <property type="entry name" value="PDZ_sf"/>
</dbReference>
<feature type="domain" description="PDZ" evidence="25">
    <location>
        <begin position="546"/>
        <end position="621"/>
    </location>
</feature>
<dbReference type="Gene3D" id="3.10.20.90">
    <property type="entry name" value="Phosphatidylinositol 3-kinase Catalytic Subunit, Chain A, domain 1"/>
    <property type="match status" value="1"/>
</dbReference>
<keyword evidence="20" id="KW-0131">Cell cycle</keyword>
<dbReference type="GO" id="GO:0030154">
    <property type="term" value="P:cell differentiation"/>
    <property type="evidence" value="ECO:0007669"/>
    <property type="project" value="UniProtKB-KW"/>
</dbReference>
<feature type="compositionally biased region" description="Basic and acidic residues" evidence="24">
    <location>
        <begin position="1056"/>
        <end position="1083"/>
    </location>
</feature>
<evidence type="ECO:0000256" key="6">
    <source>
        <dbReference type="ARBA" id="ARBA00005358"/>
    </source>
</evidence>
<evidence type="ECO:0000256" key="23">
    <source>
        <dbReference type="ARBA" id="ARBA00082523"/>
    </source>
</evidence>
<keyword evidence="12" id="KW-0677">Repeat</keyword>
<feature type="region of interest" description="Disordered" evidence="24">
    <location>
        <begin position="1012"/>
        <end position="1262"/>
    </location>
</feature>
<reference evidence="27" key="1">
    <citation type="submission" date="2025-08" db="UniProtKB">
        <authorList>
            <consortium name="RefSeq"/>
        </authorList>
    </citation>
    <scope>IDENTIFICATION</scope>
    <source>
        <tissue evidence="27">Spleen</tissue>
    </source>
</reference>
<dbReference type="GO" id="GO:0005856">
    <property type="term" value="C:cytoskeleton"/>
    <property type="evidence" value="ECO:0007669"/>
    <property type="project" value="UniProtKB-SubCell"/>
</dbReference>
<keyword evidence="9" id="KW-0963">Cytoplasm</keyword>
<feature type="region of interest" description="Disordered" evidence="24">
    <location>
        <begin position="391"/>
        <end position="410"/>
    </location>
</feature>
<evidence type="ECO:0000259" key="25">
    <source>
        <dbReference type="PROSITE" id="PS50106"/>
    </source>
</evidence>
<dbReference type="GO" id="GO:0051660">
    <property type="term" value="P:establishment of centrosome localization"/>
    <property type="evidence" value="ECO:0007669"/>
    <property type="project" value="TreeGrafter"/>
</dbReference>
<keyword evidence="13" id="KW-0221">Differentiation</keyword>
<feature type="compositionally biased region" description="Acidic residues" evidence="24">
    <location>
        <begin position="877"/>
        <end position="891"/>
    </location>
</feature>
<feature type="domain" description="PDZ" evidence="25">
    <location>
        <begin position="227"/>
        <end position="303"/>
    </location>
</feature>
<evidence type="ECO:0000256" key="17">
    <source>
        <dbReference type="ARBA" id="ARBA00023121"/>
    </source>
</evidence>
<evidence type="ECO:0000256" key="11">
    <source>
        <dbReference type="ARBA" id="ARBA00022618"/>
    </source>
</evidence>
<comment type="subunit">
    <text evidence="21">Interacts with PRKCZ.</text>
</comment>
<dbReference type="CDD" id="cd23059">
    <property type="entry name" value="PDZ3_Par3-like"/>
    <property type="match status" value="1"/>
</dbReference>
<dbReference type="InterPro" id="IPR021922">
    <property type="entry name" value="Par3/HAL_N"/>
</dbReference>
<evidence type="ECO:0000256" key="2">
    <source>
        <dbReference type="ARBA" id="ARBA00004245"/>
    </source>
</evidence>
<keyword evidence="16" id="KW-0175">Coiled coil</keyword>
<feature type="compositionally biased region" description="Basic and acidic residues" evidence="24">
    <location>
        <begin position="1191"/>
        <end position="1204"/>
    </location>
</feature>